<feature type="region of interest" description="Disordered" evidence="1">
    <location>
        <begin position="142"/>
        <end position="164"/>
    </location>
</feature>
<sequence length="246" mass="28193">MDLSDKEADVCDLGAGNNTSLMATLGENQTHTYTTADDDRRDQREATLVKNPDAKFGYHISKLKRVVLWTARRLRKLERSRLLEGEELNEHKNREPRRQQLGPTKFAECIEVVSTSDGGDWTNYPSGSEVHEDLPPAINGRRTSNQDLPMYSGTPTSTLEGPYPHRRMKFEKADKDLEYSENRTHQFGVEKTLHGCLLLEVSQLTHLLPGPSLRPEDAKMDGNHRGMKQNQRLDEEQEGKRRHRYI</sequence>
<proteinExistence type="predicted"/>
<accession>A0A067PL83</accession>
<dbReference type="AlphaFoldDB" id="A0A067PL83"/>
<evidence type="ECO:0000313" key="3">
    <source>
        <dbReference type="Proteomes" id="UP000027265"/>
    </source>
</evidence>
<reference evidence="3" key="1">
    <citation type="journal article" date="2014" name="Proc. Natl. Acad. Sci. U.S.A.">
        <title>Extensive sampling of basidiomycete genomes demonstrates inadequacy of the white-rot/brown-rot paradigm for wood decay fungi.</title>
        <authorList>
            <person name="Riley R."/>
            <person name="Salamov A.A."/>
            <person name="Brown D.W."/>
            <person name="Nagy L.G."/>
            <person name="Floudas D."/>
            <person name="Held B.W."/>
            <person name="Levasseur A."/>
            <person name="Lombard V."/>
            <person name="Morin E."/>
            <person name="Otillar R."/>
            <person name="Lindquist E.A."/>
            <person name="Sun H."/>
            <person name="LaButti K.M."/>
            <person name="Schmutz J."/>
            <person name="Jabbour D."/>
            <person name="Luo H."/>
            <person name="Baker S.E."/>
            <person name="Pisabarro A.G."/>
            <person name="Walton J.D."/>
            <person name="Blanchette R.A."/>
            <person name="Henrissat B."/>
            <person name="Martin F."/>
            <person name="Cullen D."/>
            <person name="Hibbett D.S."/>
            <person name="Grigoriev I.V."/>
        </authorList>
    </citation>
    <scope>NUCLEOTIDE SEQUENCE [LARGE SCALE GENOMIC DNA]</scope>
    <source>
        <strain evidence="3">MUCL 33604</strain>
    </source>
</reference>
<dbReference type="InParanoid" id="A0A067PL83"/>
<protein>
    <submittedName>
        <fullName evidence="2">Uncharacterized protein</fullName>
    </submittedName>
</protein>
<dbReference type="Proteomes" id="UP000027265">
    <property type="component" value="Unassembled WGS sequence"/>
</dbReference>
<evidence type="ECO:0000256" key="1">
    <source>
        <dbReference type="SAM" id="MobiDB-lite"/>
    </source>
</evidence>
<dbReference type="HOGENOM" id="CLU_1129192_0_0_1"/>
<name>A0A067PL83_9AGAM</name>
<feature type="compositionally biased region" description="Basic and acidic residues" evidence="1">
    <location>
        <begin position="214"/>
        <end position="224"/>
    </location>
</feature>
<dbReference type="EMBL" id="KL197724">
    <property type="protein sequence ID" value="KDQ55653.1"/>
    <property type="molecule type" value="Genomic_DNA"/>
</dbReference>
<gene>
    <name evidence="2" type="ORF">JAAARDRAFT_79651</name>
</gene>
<evidence type="ECO:0000313" key="2">
    <source>
        <dbReference type="EMBL" id="KDQ55653.1"/>
    </source>
</evidence>
<feature type="region of interest" description="Disordered" evidence="1">
    <location>
        <begin position="208"/>
        <end position="246"/>
    </location>
</feature>
<organism evidence="2 3">
    <name type="scientific">Jaapia argillacea MUCL 33604</name>
    <dbReference type="NCBI Taxonomy" id="933084"/>
    <lineage>
        <taxon>Eukaryota</taxon>
        <taxon>Fungi</taxon>
        <taxon>Dikarya</taxon>
        <taxon>Basidiomycota</taxon>
        <taxon>Agaricomycotina</taxon>
        <taxon>Agaricomycetes</taxon>
        <taxon>Agaricomycetidae</taxon>
        <taxon>Jaapiales</taxon>
        <taxon>Jaapiaceae</taxon>
        <taxon>Jaapia</taxon>
    </lineage>
</organism>
<feature type="compositionally biased region" description="Polar residues" evidence="1">
    <location>
        <begin position="142"/>
        <end position="159"/>
    </location>
</feature>
<keyword evidence="3" id="KW-1185">Reference proteome</keyword>